<evidence type="ECO:0000313" key="1">
    <source>
        <dbReference type="EMBL" id="QHT32994.1"/>
    </source>
</evidence>
<accession>A0A6C0EUY9</accession>
<protein>
    <submittedName>
        <fullName evidence="1">Uncharacterized protein</fullName>
    </submittedName>
</protein>
<sequence length="61" mass="7561">MKKWRRDENYKYKNNAYKKFEHNESAGCSQGMEYLKKFFNKVENIYNDIKEPSPYMDIIHF</sequence>
<dbReference type="AlphaFoldDB" id="A0A6C0EUY9"/>
<proteinExistence type="predicted"/>
<name>A0A6C0EUY9_9ZZZZ</name>
<organism evidence="1">
    <name type="scientific">viral metagenome</name>
    <dbReference type="NCBI Taxonomy" id="1070528"/>
    <lineage>
        <taxon>unclassified sequences</taxon>
        <taxon>metagenomes</taxon>
        <taxon>organismal metagenomes</taxon>
    </lineage>
</organism>
<reference evidence="1" key="1">
    <citation type="journal article" date="2020" name="Nature">
        <title>Giant virus diversity and host interactions through global metagenomics.</title>
        <authorList>
            <person name="Schulz F."/>
            <person name="Roux S."/>
            <person name="Paez-Espino D."/>
            <person name="Jungbluth S."/>
            <person name="Walsh D.A."/>
            <person name="Denef V.J."/>
            <person name="McMahon K.D."/>
            <person name="Konstantinidis K.T."/>
            <person name="Eloe-Fadrosh E.A."/>
            <person name="Kyrpides N.C."/>
            <person name="Woyke T."/>
        </authorList>
    </citation>
    <scope>NUCLEOTIDE SEQUENCE</scope>
    <source>
        <strain evidence="1">GVMAG-M-3300009161-34</strain>
    </source>
</reference>
<dbReference type="EMBL" id="MN738956">
    <property type="protein sequence ID" value="QHT32994.1"/>
    <property type="molecule type" value="Genomic_DNA"/>
</dbReference>